<proteinExistence type="predicted"/>
<feature type="region of interest" description="Disordered" evidence="1">
    <location>
        <begin position="104"/>
        <end position="123"/>
    </location>
</feature>
<gene>
    <name evidence="3" type="ORF">OCOJLMKI_1698</name>
</gene>
<evidence type="ECO:0000256" key="1">
    <source>
        <dbReference type="SAM" id="MobiDB-lite"/>
    </source>
</evidence>
<evidence type="ECO:0000313" key="4">
    <source>
        <dbReference type="Proteomes" id="UP001055125"/>
    </source>
</evidence>
<organism evidence="3 4">
    <name type="scientific">Methylobacterium iners</name>
    <dbReference type="NCBI Taxonomy" id="418707"/>
    <lineage>
        <taxon>Bacteria</taxon>
        <taxon>Pseudomonadati</taxon>
        <taxon>Pseudomonadota</taxon>
        <taxon>Alphaproteobacteria</taxon>
        <taxon>Hyphomicrobiales</taxon>
        <taxon>Methylobacteriaceae</taxon>
        <taxon>Methylobacterium</taxon>
    </lineage>
</organism>
<keyword evidence="2" id="KW-0732">Signal</keyword>
<reference evidence="3" key="2">
    <citation type="submission" date="2021-08" db="EMBL/GenBank/DDBJ databases">
        <authorList>
            <person name="Tani A."/>
            <person name="Ola A."/>
            <person name="Ogura Y."/>
            <person name="Katsura K."/>
            <person name="Hayashi T."/>
        </authorList>
    </citation>
    <scope>NUCLEOTIDE SEQUENCE</scope>
    <source>
        <strain evidence="3">DSM 19015</strain>
    </source>
</reference>
<evidence type="ECO:0000313" key="3">
    <source>
        <dbReference type="EMBL" id="GJD94496.1"/>
    </source>
</evidence>
<evidence type="ECO:0000256" key="2">
    <source>
        <dbReference type="SAM" id="SignalP"/>
    </source>
</evidence>
<sequence>MLAILAVVGLALTPVTASAGLGRMGVITVSASDQVTSEPGTRSDDMAGMAMDEMPCCPQDKPAMPDCGDGCPVMALCLAKLVSVVPTTAAVLARTAVTAGAAWTGSASYASQTRAPPPRPPQA</sequence>
<feature type="chain" id="PRO_5046850223" evidence="2">
    <location>
        <begin position="20"/>
        <end position="123"/>
    </location>
</feature>
<protein>
    <submittedName>
        <fullName evidence="3">Uncharacterized protein</fullName>
    </submittedName>
</protein>
<dbReference type="EMBL" id="BPQP01000023">
    <property type="protein sequence ID" value="GJD94496.1"/>
    <property type="molecule type" value="Genomic_DNA"/>
</dbReference>
<reference evidence="3" key="1">
    <citation type="journal article" date="2021" name="Front. Microbiol.">
        <title>Comprehensive Comparative Genomics and Phenotyping of Methylobacterium Species.</title>
        <authorList>
            <person name="Alessa O."/>
            <person name="Ogura Y."/>
            <person name="Fujitani Y."/>
            <person name="Takami H."/>
            <person name="Hayashi T."/>
            <person name="Sahin N."/>
            <person name="Tani A."/>
        </authorList>
    </citation>
    <scope>NUCLEOTIDE SEQUENCE</scope>
    <source>
        <strain evidence="3">DSM 19015</strain>
    </source>
</reference>
<keyword evidence="4" id="KW-1185">Reference proteome</keyword>
<name>A0ABQ4RV92_9HYPH</name>
<comment type="caution">
    <text evidence="3">The sequence shown here is derived from an EMBL/GenBank/DDBJ whole genome shotgun (WGS) entry which is preliminary data.</text>
</comment>
<feature type="signal peptide" evidence="2">
    <location>
        <begin position="1"/>
        <end position="19"/>
    </location>
</feature>
<dbReference type="Proteomes" id="UP001055125">
    <property type="component" value="Unassembled WGS sequence"/>
</dbReference>
<accession>A0ABQ4RV92</accession>